<evidence type="ECO:0000256" key="10">
    <source>
        <dbReference type="ARBA" id="ARBA00022989"/>
    </source>
</evidence>
<dbReference type="SUPFAM" id="SSF81665">
    <property type="entry name" value="Calcium ATPase, transmembrane domain M"/>
    <property type="match status" value="1"/>
</dbReference>
<accession>A0A4Q1JNZ0</accession>
<evidence type="ECO:0000256" key="9">
    <source>
        <dbReference type="ARBA" id="ARBA00022967"/>
    </source>
</evidence>
<evidence type="ECO:0000256" key="4">
    <source>
        <dbReference type="ARBA" id="ARBA00022475"/>
    </source>
</evidence>
<dbReference type="PRINTS" id="PR00943">
    <property type="entry name" value="CUATPASE"/>
</dbReference>
<dbReference type="InterPro" id="IPR036412">
    <property type="entry name" value="HAD-like_sf"/>
</dbReference>
<dbReference type="Proteomes" id="UP000289703">
    <property type="component" value="Unassembled WGS sequence"/>
</dbReference>
<dbReference type="GO" id="GO:0005886">
    <property type="term" value="C:plasma membrane"/>
    <property type="evidence" value="ECO:0007669"/>
    <property type="project" value="UniProtKB-SubCell"/>
</dbReference>
<dbReference type="GO" id="GO:0055070">
    <property type="term" value="P:copper ion homeostasis"/>
    <property type="evidence" value="ECO:0007669"/>
    <property type="project" value="TreeGrafter"/>
</dbReference>
<evidence type="ECO:0000256" key="13">
    <source>
        <dbReference type="SAM" id="Phobius"/>
    </source>
</evidence>
<evidence type="ECO:0000256" key="12">
    <source>
        <dbReference type="ARBA" id="ARBA00023136"/>
    </source>
</evidence>
<keyword evidence="16" id="KW-0378">Hydrolase</keyword>
<comment type="similarity">
    <text evidence="2">Belongs to the cation transport ATPase (P-type) (TC 3.A.3) family. Type IB subfamily.</text>
</comment>
<feature type="domain" description="Putative metal-binding" evidence="15">
    <location>
        <begin position="12"/>
        <end position="86"/>
    </location>
</feature>
<evidence type="ECO:0000256" key="2">
    <source>
        <dbReference type="ARBA" id="ARBA00006024"/>
    </source>
</evidence>
<dbReference type="Pfam" id="PF12156">
    <property type="entry name" value="ATPase-cat_bd"/>
    <property type="match status" value="1"/>
</dbReference>
<evidence type="ECO:0000256" key="7">
    <source>
        <dbReference type="ARBA" id="ARBA00022723"/>
    </source>
</evidence>
<dbReference type="SUPFAM" id="SSF56784">
    <property type="entry name" value="HAD-like"/>
    <property type="match status" value="1"/>
</dbReference>
<organism evidence="16 17">
    <name type="scientific">Ancylomarina salipaludis</name>
    <dbReference type="NCBI Taxonomy" id="2501299"/>
    <lineage>
        <taxon>Bacteria</taxon>
        <taxon>Pseudomonadati</taxon>
        <taxon>Bacteroidota</taxon>
        <taxon>Bacteroidia</taxon>
        <taxon>Marinilabiliales</taxon>
        <taxon>Marinifilaceae</taxon>
        <taxon>Ancylomarina</taxon>
    </lineage>
</organism>
<proteinExistence type="inferred from homology"/>
<dbReference type="OrthoDB" id="1521937at2"/>
<evidence type="ECO:0000313" key="16">
    <source>
        <dbReference type="EMBL" id="RXQ96589.1"/>
    </source>
</evidence>
<keyword evidence="5" id="KW-0597">Phosphoprotein</keyword>
<feature type="transmembrane region" description="Helical" evidence="13">
    <location>
        <begin position="250"/>
        <end position="268"/>
    </location>
</feature>
<gene>
    <name evidence="16" type="ORF">EO244_02895</name>
</gene>
<dbReference type="EMBL" id="SAXA01000002">
    <property type="protein sequence ID" value="RXQ96589.1"/>
    <property type="molecule type" value="Genomic_DNA"/>
</dbReference>
<dbReference type="InterPro" id="IPR023299">
    <property type="entry name" value="ATPase_P-typ_cyto_dom_N"/>
</dbReference>
<feature type="transmembrane region" description="Helical" evidence="13">
    <location>
        <begin position="745"/>
        <end position="766"/>
    </location>
</feature>
<evidence type="ECO:0000259" key="15">
    <source>
        <dbReference type="Pfam" id="PF12156"/>
    </source>
</evidence>
<evidence type="ECO:0000256" key="11">
    <source>
        <dbReference type="ARBA" id="ARBA00023065"/>
    </source>
</evidence>
<feature type="domain" description="P-type ATPase A" evidence="14">
    <location>
        <begin position="311"/>
        <end position="407"/>
    </location>
</feature>
<dbReference type="InterPro" id="IPR023214">
    <property type="entry name" value="HAD_sf"/>
</dbReference>
<dbReference type="PANTHER" id="PTHR43520:SF5">
    <property type="entry name" value="CATION-TRANSPORTING P-TYPE ATPASE-RELATED"/>
    <property type="match status" value="1"/>
</dbReference>
<feature type="transmembrane region" description="Helical" evidence="13">
    <location>
        <begin position="216"/>
        <end position="238"/>
    </location>
</feature>
<reference evidence="16 17" key="1">
    <citation type="submission" date="2019-01" db="EMBL/GenBank/DDBJ databases">
        <title>Ancylomarina salipaludis sp. nov., isolated from a salt marsh.</title>
        <authorList>
            <person name="Yoon J.-H."/>
        </authorList>
    </citation>
    <scope>NUCLEOTIDE SEQUENCE [LARGE SCALE GENOMIC DNA]</scope>
    <source>
        <strain evidence="16 17">SHSM-M15</strain>
    </source>
</reference>
<dbReference type="InterPro" id="IPR021993">
    <property type="entry name" value="ATPase-cat-bd"/>
</dbReference>
<dbReference type="PRINTS" id="PR00119">
    <property type="entry name" value="CATATPASE"/>
</dbReference>
<dbReference type="InterPro" id="IPR008250">
    <property type="entry name" value="ATPase_P-typ_transduc_dom_A_sf"/>
</dbReference>
<dbReference type="InterPro" id="IPR001757">
    <property type="entry name" value="P_typ_ATPase"/>
</dbReference>
<keyword evidence="7" id="KW-0479">Metal-binding</keyword>
<dbReference type="GO" id="GO:0005507">
    <property type="term" value="F:copper ion binding"/>
    <property type="evidence" value="ECO:0007669"/>
    <property type="project" value="TreeGrafter"/>
</dbReference>
<feature type="transmembrane region" description="Helical" evidence="13">
    <location>
        <begin position="452"/>
        <end position="476"/>
    </location>
</feature>
<keyword evidence="3" id="KW-0813">Transport</keyword>
<dbReference type="Gene3D" id="3.30.70.100">
    <property type="match status" value="1"/>
</dbReference>
<evidence type="ECO:0000256" key="5">
    <source>
        <dbReference type="ARBA" id="ARBA00022553"/>
    </source>
</evidence>
<dbReference type="RefSeq" id="WP_129252756.1">
    <property type="nucleotide sequence ID" value="NZ_SAXA01000002.1"/>
</dbReference>
<dbReference type="SUPFAM" id="SSF55008">
    <property type="entry name" value="HMA, heavy metal-associated domain"/>
    <property type="match status" value="1"/>
</dbReference>
<keyword evidence="4" id="KW-1003">Cell membrane</keyword>
<dbReference type="NCBIfam" id="TIGR01494">
    <property type="entry name" value="ATPase_P-type"/>
    <property type="match status" value="1"/>
</dbReference>
<dbReference type="GO" id="GO:0016887">
    <property type="term" value="F:ATP hydrolysis activity"/>
    <property type="evidence" value="ECO:0007669"/>
    <property type="project" value="InterPro"/>
</dbReference>
<keyword evidence="12 13" id="KW-0472">Membrane</keyword>
<protein>
    <submittedName>
        <fullName evidence="16">HAD family hydrolase</fullName>
    </submittedName>
</protein>
<dbReference type="Pfam" id="PF00702">
    <property type="entry name" value="Hydrolase"/>
    <property type="match status" value="1"/>
</dbReference>
<dbReference type="SUPFAM" id="SSF81653">
    <property type="entry name" value="Calcium ATPase, transduction domain A"/>
    <property type="match status" value="1"/>
</dbReference>
<keyword evidence="6 13" id="KW-0812">Transmembrane</keyword>
<evidence type="ECO:0000256" key="3">
    <source>
        <dbReference type="ARBA" id="ARBA00022448"/>
    </source>
</evidence>
<dbReference type="PROSITE" id="PS00154">
    <property type="entry name" value="ATPASE_E1_E2"/>
    <property type="match status" value="1"/>
</dbReference>
<dbReference type="Gene3D" id="3.40.1110.10">
    <property type="entry name" value="Calcium-transporting ATPase, cytoplasmic domain N"/>
    <property type="match status" value="1"/>
</dbReference>
<feature type="transmembrane region" description="Helical" evidence="13">
    <location>
        <begin position="274"/>
        <end position="292"/>
    </location>
</feature>
<dbReference type="InterPro" id="IPR059000">
    <property type="entry name" value="ATPase_P-type_domA"/>
</dbReference>
<dbReference type="GO" id="GO:0005524">
    <property type="term" value="F:ATP binding"/>
    <property type="evidence" value="ECO:0007669"/>
    <property type="project" value="InterPro"/>
</dbReference>
<feature type="transmembrane region" description="Helical" evidence="13">
    <location>
        <begin position="177"/>
        <end position="196"/>
    </location>
</feature>
<comment type="subcellular location">
    <subcellularLocation>
        <location evidence="1">Cell membrane</location>
        <topology evidence="1">Multi-pass membrane protein</topology>
    </subcellularLocation>
</comment>
<dbReference type="InterPro" id="IPR023298">
    <property type="entry name" value="ATPase_P-typ_TM_dom_sf"/>
</dbReference>
<keyword evidence="10 13" id="KW-1133">Transmembrane helix</keyword>
<feature type="transmembrane region" description="Helical" evidence="13">
    <location>
        <begin position="428"/>
        <end position="446"/>
    </location>
</feature>
<keyword evidence="8" id="KW-0460">Magnesium</keyword>
<dbReference type="GO" id="GO:0043682">
    <property type="term" value="F:P-type divalent copper transporter activity"/>
    <property type="evidence" value="ECO:0007669"/>
    <property type="project" value="TreeGrafter"/>
</dbReference>
<dbReference type="Gene3D" id="2.70.150.10">
    <property type="entry name" value="Calcium-transporting ATPase, cytoplasmic transduction domain A"/>
    <property type="match status" value="1"/>
</dbReference>
<evidence type="ECO:0000259" key="14">
    <source>
        <dbReference type="Pfam" id="PF00122"/>
    </source>
</evidence>
<dbReference type="InterPro" id="IPR036163">
    <property type="entry name" value="HMA_dom_sf"/>
</dbReference>
<dbReference type="Gene3D" id="3.40.50.1000">
    <property type="entry name" value="HAD superfamily/HAD-like"/>
    <property type="match status" value="1"/>
</dbReference>
<keyword evidence="9" id="KW-1278">Translocase</keyword>
<dbReference type="InterPro" id="IPR018303">
    <property type="entry name" value="ATPase_P-typ_P_site"/>
</dbReference>
<evidence type="ECO:0000256" key="8">
    <source>
        <dbReference type="ARBA" id="ARBA00022842"/>
    </source>
</evidence>
<dbReference type="Pfam" id="PF00122">
    <property type="entry name" value="E1-E2_ATPase"/>
    <property type="match status" value="1"/>
</dbReference>
<evidence type="ECO:0000256" key="6">
    <source>
        <dbReference type="ARBA" id="ARBA00022692"/>
    </source>
</evidence>
<evidence type="ECO:0000256" key="1">
    <source>
        <dbReference type="ARBA" id="ARBA00004651"/>
    </source>
</evidence>
<feature type="transmembrane region" description="Helical" evidence="13">
    <location>
        <begin position="772"/>
        <end position="797"/>
    </location>
</feature>
<keyword evidence="11" id="KW-0406">Ion transport</keyword>
<keyword evidence="17" id="KW-1185">Reference proteome</keyword>
<dbReference type="PANTHER" id="PTHR43520">
    <property type="entry name" value="ATP7, ISOFORM B"/>
    <property type="match status" value="1"/>
</dbReference>
<sequence>MTKIPEDTKNQACIHCGDDCGKHPVIWDGKPFCCSGCSTVFQLLNENELCSYYNIESTPGIKIEEGKFKEKFAFLDEDEIASQLYEFSEDSIRKVSLYTPGIHCSSCIWLLEHLHVLNKAVLKSTVNFVKKEVAVTFDSSELSLRQLAELLASIHYVPEITLDNLQEKKNQDANKKLLYKIGVAGFGFGNIMLLSLPEYVPGSEYLETHFKSFFGMMNFLLVLPVLFYSGSDYILSAYKGLKHKFINIDVPISLGIITLFIQSCFEIFTRTGSGYMDSLTGLIFFLLIGKWYQSKSYQALSFERDYRSYFPVAVSKIVDGNEESTQINKLKKGDLILIRNQELIPADAILTKGEALIDYSFVTGESRSVSKRVGDHLFAGGKQVGGAIEMCIEKEVVQSRLTQLWNQSEEKEIYFSKLNSLIDQISKYFTLTIIAIGALAGLYWLLHDPSKAVFAFTSVLIVACPCALALSSPFALGNTMRMLGRLGIYLKGADIVEALSGVDTIVFDKTGTITQADAVNVKFEGDALTIEDYNAVKSLVRHSSHVLSTILYEHLKAYASEKVIDFKESVSLGISGDVEGRQVKIGSASFVSDAKVEKASASTEVFVSFDGKVKGRFVLSNQYRAGLKEMITSLSSDYELHVLSGDNDAEKANLQQIFPENSNLLFNQSPRNKLEYIQALKSEGKRILMIGDGLNDAGALKVSDVGISIADDIYHFSPACDAILKASKFQELKRFLKISKQSLRVVKLSFLLSFSYNIFGLFFAVQGLLSPIVAALLMPISSISVVAFASFTTSYLAKSKNEKLIADKKNGFNEVEMLRKERDSLVETI</sequence>
<comment type="caution">
    <text evidence="16">The sequence shown here is derived from an EMBL/GenBank/DDBJ whole genome shotgun (WGS) entry which is preliminary data.</text>
</comment>
<name>A0A4Q1JNZ0_9BACT</name>
<evidence type="ECO:0000313" key="17">
    <source>
        <dbReference type="Proteomes" id="UP000289703"/>
    </source>
</evidence>
<dbReference type="AlphaFoldDB" id="A0A4Q1JNZ0"/>